<evidence type="ECO:0000313" key="2">
    <source>
        <dbReference type="Proteomes" id="UP001300012"/>
    </source>
</evidence>
<dbReference type="Pfam" id="PF14398">
    <property type="entry name" value="ATPgrasp_YheCD"/>
    <property type="match status" value="1"/>
</dbReference>
<proteinExistence type="predicted"/>
<reference evidence="1 2" key="1">
    <citation type="submission" date="2022-08" db="EMBL/GenBank/DDBJ databases">
        <title>Paenibacillus endoradicis sp. nov., Paenibacillus radicibacter sp. nov and Paenibacillus pararadicis sp. nov., three cold-adapted plant growth-promoting bacteria isolated from root of Larix gmelinii in Great Khingan.</title>
        <authorList>
            <person name="Xue H."/>
        </authorList>
    </citation>
    <scope>NUCLEOTIDE SEQUENCE [LARGE SCALE GENOMIC DNA]</scope>
    <source>
        <strain evidence="1 2">N5-1-1-5</strain>
    </source>
</reference>
<keyword evidence="2" id="KW-1185">Reference proteome</keyword>
<gene>
    <name evidence="1" type="ORF">NV381_36920</name>
</gene>
<accession>A0ABT1YUY2</accession>
<dbReference type="EMBL" id="JANQBD010000053">
    <property type="protein sequence ID" value="MCR8636755.1"/>
    <property type="molecule type" value="Genomic_DNA"/>
</dbReference>
<organism evidence="1 2">
    <name type="scientific">Paenibacillus radicis</name>
    <name type="common">ex Xue et al. 2023</name>
    <dbReference type="NCBI Taxonomy" id="2972489"/>
    <lineage>
        <taxon>Bacteria</taxon>
        <taxon>Bacillati</taxon>
        <taxon>Bacillota</taxon>
        <taxon>Bacilli</taxon>
        <taxon>Bacillales</taxon>
        <taxon>Paenibacillaceae</taxon>
        <taxon>Paenibacillus</taxon>
    </lineage>
</organism>
<name>A0ABT1YUY2_9BACL</name>
<comment type="caution">
    <text evidence="1">The sequence shown here is derived from an EMBL/GenBank/DDBJ whole genome shotgun (WGS) entry which is preliminary data.</text>
</comment>
<dbReference type="RefSeq" id="WP_258218250.1">
    <property type="nucleotide sequence ID" value="NZ_JANQBD010000053.1"/>
</dbReference>
<dbReference type="SUPFAM" id="SSF56059">
    <property type="entry name" value="Glutathione synthetase ATP-binding domain-like"/>
    <property type="match status" value="1"/>
</dbReference>
<sequence length="258" mass="30231">MQKKKAIRTLTSKWTKTLALLKSNKLCSHVPETRLFNKSSVLSLLKKYQMVYVKPVNGSFGQGVIRVDQQHTTTGRKYRYQHGTTSRSFDNYDAMYSSLSKSKLKRSYLVQKGIHLIKYNNRVFDIRIMVQKNRERKWEASGYIGRVAHPKKIVTNFHNSGKPLPLETLLERFVQGEQKQKYISDLKRLGYQIAVHLNKHYPGFREVGVDIGVDKELKPWILEVNTAPDPFIFNQLKDKRMFNQVIHYARVNGRFRKK</sequence>
<dbReference type="Gene3D" id="3.30.470.20">
    <property type="entry name" value="ATP-grasp fold, B domain"/>
    <property type="match status" value="1"/>
</dbReference>
<protein>
    <submittedName>
        <fullName evidence="1">YheC/YheD family protein</fullName>
    </submittedName>
</protein>
<evidence type="ECO:0000313" key="1">
    <source>
        <dbReference type="EMBL" id="MCR8636755.1"/>
    </source>
</evidence>
<dbReference type="InterPro" id="IPR026838">
    <property type="entry name" value="YheC/D"/>
</dbReference>
<dbReference type="Proteomes" id="UP001300012">
    <property type="component" value="Unassembled WGS sequence"/>
</dbReference>